<evidence type="ECO:0000256" key="2">
    <source>
        <dbReference type="SAM" id="MobiDB-lite"/>
    </source>
</evidence>
<dbReference type="Proteomes" id="UP000799771">
    <property type="component" value="Unassembled WGS sequence"/>
</dbReference>
<evidence type="ECO:0000313" key="4">
    <source>
        <dbReference type="EMBL" id="KAF2130797.1"/>
    </source>
</evidence>
<feature type="region of interest" description="Disordered" evidence="2">
    <location>
        <begin position="493"/>
        <end position="521"/>
    </location>
</feature>
<protein>
    <recommendedName>
        <fullName evidence="3">Up-regulated during septation protein 1 domain-containing protein</fullName>
    </recommendedName>
</protein>
<organism evidence="4 5">
    <name type="scientific">Dothidotthia symphoricarpi CBS 119687</name>
    <dbReference type="NCBI Taxonomy" id="1392245"/>
    <lineage>
        <taxon>Eukaryota</taxon>
        <taxon>Fungi</taxon>
        <taxon>Dikarya</taxon>
        <taxon>Ascomycota</taxon>
        <taxon>Pezizomycotina</taxon>
        <taxon>Dothideomycetes</taxon>
        <taxon>Pleosporomycetidae</taxon>
        <taxon>Pleosporales</taxon>
        <taxon>Dothidotthiaceae</taxon>
        <taxon>Dothidotthia</taxon>
    </lineage>
</organism>
<dbReference type="AlphaFoldDB" id="A0A6A6AIR0"/>
<keyword evidence="1" id="KW-0175">Coiled coil</keyword>
<feature type="compositionally biased region" description="Low complexity" evidence="2">
    <location>
        <begin position="269"/>
        <end position="282"/>
    </location>
</feature>
<feature type="region of interest" description="Disordered" evidence="2">
    <location>
        <begin position="154"/>
        <end position="224"/>
    </location>
</feature>
<evidence type="ECO:0000259" key="3">
    <source>
        <dbReference type="Pfam" id="PF15456"/>
    </source>
</evidence>
<dbReference type="InterPro" id="IPR029191">
    <property type="entry name" value="Uds1"/>
</dbReference>
<evidence type="ECO:0000256" key="1">
    <source>
        <dbReference type="SAM" id="Coils"/>
    </source>
</evidence>
<feature type="region of interest" description="Disordered" evidence="2">
    <location>
        <begin position="239"/>
        <end position="348"/>
    </location>
</feature>
<name>A0A6A6AIR0_9PLEO</name>
<feature type="compositionally biased region" description="Basic and acidic residues" evidence="2">
    <location>
        <begin position="511"/>
        <end position="521"/>
    </location>
</feature>
<proteinExistence type="predicted"/>
<keyword evidence="5" id="KW-1185">Reference proteome</keyword>
<feature type="coiled-coil region" evidence="1">
    <location>
        <begin position="448"/>
        <end position="482"/>
    </location>
</feature>
<accession>A0A6A6AIR0</accession>
<evidence type="ECO:0000313" key="5">
    <source>
        <dbReference type="Proteomes" id="UP000799771"/>
    </source>
</evidence>
<dbReference type="RefSeq" id="XP_033525184.1">
    <property type="nucleotide sequence ID" value="XM_033662525.1"/>
</dbReference>
<gene>
    <name evidence="4" type="ORF">P153DRAFT_204996</name>
</gene>
<feature type="compositionally biased region" description="Polar residues" evidence="2">
    <location>
        <begin position="159"/>
        <end position="176"/>
    </location>
</feature>
<sequence length="552" mass="61220">MEHISSCMRPVVDVSSVYITQGPSSRSQSPSSATLTQTLPSKYQLWPSAKSDKLVALSVGRSSTSLSDTATLPDKVPFWQRNNTMSRRRNFSIAEVGATMTTVQEIAIDSPTIPGRPPLRKFSDASFSYDRTYNSPEANWRVGPFGDALMSCVSGPSPILTQQSTPPNSSEMLTPNSRPRSPRRASPDPSLDMHTFYIIDDYEVRPEVPPKSPTLERKGSPAPLKLDMKMAKPLLMMSASAASGRRTPLSATDTKRSPKSHTPLPTPPSESSTPFFVSSLSPNRGSPRSEKRDPISSRVITAHTRIMSESSIVAHGQPTDQKSDSAHKHSRACSEGGSSKPSTVDNWKLPQGMRVSEASKRMCDADQKLLHKQACDQSSNFEVLDKRDVASLSRELRALDERCDYLRRTYKSLRAGRQKLHSRMISNLRRGDTVIFSRESLLKQEEALAELDVSIDEFIAKLEQAENRRLRLRQKLLEHVAAAIVLNPTATRGARDNFAETTPPRSPVKTEPSRTRTDRTQTESIKIYADGHVLDLFSDIEKAIGHMCEQTC</sequence>
<feature type="compositionally biased region" description="Polar residues" evidence="2">
    <location>
        <begin position="336"/>
        <end position="345"/>
    </location>
</feature>
<dbReference type="OrthoDB" id="5429395at2759"/>
<dbReference type="EMBL" id="ML977503">
    <property type="protein sequence ID" value="KAF2130797.1"/>
    <property type="molecule type" value="Genomic_DNA"/>
</dbReference>
<dbReference type="GeneID" id="54402957"/>
<feature type="compositionally biased region" description="Basic and acidic residues" evidence="2">
    <location>
        <begin position="202"/>
        <end position="219"/>
    </location>
</feature>
<feature type="domain" description="Up-regulated during septation protein 1" evidence="3">
    <location>
        <begin position="368"/>
        <end position="486"/>
    </location>
</feature>
<reference evidence="4" key="1">
    <citation type="journal article" date="2020" name="Stud. Mycol.">
        <title>101 Dothideomycetes genomes: a test case for predicting lifestyles and emergence of pathogens.</title>
        <authorList>
            <person name="Haridas S."/>
            <person name="Albert R."/>
            <person name="Binder M."/>
            <person name="Bloem J."/>
            <person name="Labutti K."/>
            <person name="Salamov A."/>
            <person name="Andreopoulos B."/>
            <person name="Baker S."/>
            <person name="Barry K."/>
            <person name="Bills G."/>
            <person name="Bluhm B."/>
            <person name="Cannon C."/>
            <person name="Castanera R."/>
            <person name="Culley D."/>
            <person name="Daum C."/>
            <person name="Ezra D."/>
            <person name="Gonzalez J."/>
            <person name="Henrissat B."/>
            <person name="Kuo A."/>
            <person name="Liang C."/>
            <person name="Lipzen A."/>
            <person name="Lutzoni F."/>
            <person name="Magnuson J."/>
            <person name="Mondo S."/>
            <person name="Nolan M."/>
            <person name="Ohm R."/>
            <person name="Pangilinan J."/>
            <person name="Park H.-J."/>
            <person name="Ramirez L."/>
            <person name="Alfaro M."/>
            <person name="Sun H."/>
            <person name="Tritt A."/>
            <person name="Yoshinaga Y."/>
            <person name="Zwiers L.-H."/>
            <person name="Turgeon B."/>
            <person name="Goodwin S."/>
            <person name="Spatafora J."/>
            <person name="Crous P."/>
            <person name="Grigoriev I."/>
        </authorList>
    </citation>
    <scope>NUCLEOTIDE SEQUENCE</scope>
    <source>
        <strain evidence="4">CBS 119687</strain>
    </source>
</reference>
<dbReference type="Pfam" id="PF15456">
    <property type="entry name" value="Uds1"/>
    <property type="match status" value="1"/>
</dbReference>